<dbReference type="InterPro" id="IPR021497">
    <property type="entry name" value="GTA_holin_3TM"/>
</dbReference>
<reference evidence="1 2" key="1">
    <citation type="journal article" date="2012" name="Environ. Microbiol.">
        <title>The genome sequence of Desulfatibacillum alkenivorans AK-01: a blueprint for anaerobic alkane oxidation.</title>
        <authorList>
            <person name="Callaghan A.V."/>
            <person name="Morris B.E."/>
            <person name="Pereira I.A."/>
            <person name="McInerney M.J."/>
            <person name="Austin R.N."/>
            <person name="Groves J.T."/>
            <person name="Kukor J.J."/>
            <person name="Suflita J.M."/>
            <person name="Young L.Y."/>
            <person name="Zylstra G.J."/>
            <person name="Wawrik B."/>
        </authorList>
    </citation>
    <scope>NUCLEOTIDE SEQUENCE [LARGE SCALE GENOMIC DNA]</scope>
    <source>
        <strain evidence="1 2">AK-01</strain>
    </source>
</reference>
<dbReference type="KEGG" id="dal:Dalk_3982"/>
<dbReference type="TCDB" id="1.E.54.4.3">
    <property type="family name" value="the gene transfer agent-release holin (gta-hol) family"/>
</dbReference>
<proteinExistence type="predicted"/>
<dbReference type="Proteomes" id="UP000000739">
    <property type="component" value="Chromosome"/>
</dbReference>
<evidence type="ECO:0000313" key="2">
    <source>
        <dbReference type="Proteomes" id="UP000000739"/>
    </source>
</evidence>
<keyword evidence="2" id="KW-1185">Reference proteome</keyword>
<sequence>MSILSKVAGLGIGEIASGLGDLAKDIRAAVTGELSQEDKARVEQKLLDLQGIAQETGARLFEVQGDIVKAEAQGESWLQRNWRPILMMSIVAIVVNNYLLVPYGQIFFPGSVKVLELPPALWELMKIGVGGYVVGRTGEKMIKEWKNNK</sequence>
<dbReference type="HOGENOM" id="CLU_156640_0_0_7"/>
<evidence type="ECO:0000313" key="1">
    <source>
        <dbReference type="EMBL" id="ACL05668.1"/>
    </source>
</evidence>
<protein>
    <recommendedName>
        <fullName evidence="3">Holin of 3TMs, for gene-transfer release</fullName>
    </recommendedName>
</protein>
<gene>
    <name evidence="1" type="ordered locus">Dalk_3982</name>
</gene>
<dbReference type="eggNOG" id="ENOG50312N7">
    <property type="taxonomic scope" value="Bacteria"/>
</dbReference>
<organism evidence="1 2">
    <name type="scientific">Desulfatibacillum aliphaticivorans</name>
    <dbReference type="NCBI Taxonomy" id="218208"/>
    <lineage>
        <taxon>Bacteria</taxon>
        <taxon>Pseudomonadati</taxon>
        <taxon>Thermodesulfobacteriota</taxon>
        <taxon>Desulfobacteria</taxon>
        <taxon>Desulfobacterales</taxon>
        <taxon>Desulfatibacillaceae</taxon>
        <taxon>Desulfatibacillum</taxon>
    </lineage>
</organism>
<accession>B8FJJ9</accession>
<dbReference type="RefSeq" id="WP_015948717.1">
    <property type="nucleotide sequence ID" value="NC_011768.1"/>
</dbReference>
<dbReference type="Pfam" id="PF11351">
    <property type="entry name" value="GTA_holin_3TM"/>
    <property type="match status" value="1"/>
</dbReference>
<dbReference type="EMBL" id="CP001322">
    <property type="protein sequence ID" value="ACL05668.1"/>
    <property type="molecule type" value="Genomic_DNA"/>
</dbReference>
<name>B8FJJ9_DESAL</name>
<dbReference type="AlphaFoldDB" id="B8FJJ9"/>
<evidence type="ECO:0008006" key="3">
    <source>
        <dbReference type="Google" id="ProtNLM"/>
    </source>
</evidence>